<evidence type="ECO:0000313" key="3">
    <source>
        <dbReference type="EMBL" id="KAG7586069.1"/>
    </source>
</evidence>
<feature type="coiled-coil region" evidence="1">
    <location>
        <begin position="101"/>
        <end position="131"/>
    </location>
</feature>
<dbReference type="GO" id="GO:0045944">
    <property type="term" value="P:positive regulation of transcription by RNA polymerase II"/>
    <property type="evidence" value="ECO:0007669"/>
    <property type="project" value="InterPro"/>
</dbReference>
<reference evidence="3 4" key="1">
    <citation type="submission" date="2020-12" db="EMBL/GenBank/DDBJ databases">
        <title>Concerted genomic and epigenomic changes stabilize Arabidopsis allopolyploids.</title>
        <authorList>
            <person name="Chen Z."/>
        </authorList>
    </citation>
    <scope>NUCLEOTIDE SEQUENCE [LARGE SCALE GENOMIC DNA]</scope>
    <source>
        <strain evidence="3">Allo738</strain>
        <tissue evidence="3">Leaf</tissue>
    </source>
</reference>
<gene>
    <name evidence="3" type="ORF">ISN45_Aa02g014190</name>
</gene>
<protein>
    <submittedName>
        <fullName evidence="3">Transcription factor MADS-box</fullName>
    </submittedName>
</protein>
<dbReference type="GO" id="GO:0000981">
    <property type="term" value="F:DNA-binding transcription factor activity, RNA polymerase II-specific"/>
    <property type="evidence" value="ECO:0007669"/>
    <property type="project" value="InterPro"/>
</dbReference>
<sequence>MGGLKRKIAIKKIEKKDSRAVSFSKRRKGLYSKASELCLLSDAEIAIIATPVSSNSNASFYTFGHSSVDSVVSAFLANQRPCDEKLGFWWEDESLVRSENLEELRDAMDSMSTMLRDLKELEKQRDHHQKETLNRQPCSASFCVEDDITVNKNTEEQTLAVSDNSNNNNNNGLLGNFDECNQEFDLDQIFDEFEFDECNQEFDHQKQTLNLQTCSASVCTQDDVTVNFEGFHKNTEEQTLAVSDNSNNNGLVLGNFDGHYQEFDDLDQIFEFLTSSEVLSMNLEMDDV</sequence>
<dbReference type="PANTHER" id="PTHR11945:SF702">
    <property type="entry name" value="AGAMOUS-LIKE 83-RELATED"/>
    <property type="match status" value="1"/>
</dbReference>
<accession>A0A8T2BIL2</accession>
<dbReference type="Pfam" id="PF00319">
    <property type="entry name" value="SRF-TF"/>
    <property type="match status" value="1"/>
</dbReference>
<dbReference type="AlphaFoldDB" id="A0A8T2BIL2"/>
<feature type="domain" description="MADS-box" evidence="2">
    <location>
        <begin position="3"/>
        <end position="48"/>
    </location>
</feature>
<dbReference type="EMBL" id="JAEFBK010000007">
    <property type="protein sequence ID" value="KAG7586069.1"/>
    <property type="molecule type" value="Genomic_DNA"/>
</dbReference>
<dbReference type="FunFam" id="3.40.1810.10:FF:000023">
    <property type="entry name" value="MADS-box protein-like"/>
    <property type="match status" value="1"/>
</dbReference>
<keyword evidence="1" id="KW-0175">Coiled coil</keyword>
<evidence type="ECO:0000313" key="4">
    <source>
        <dbReference type="Proteomes" id="UP000694240"/>
    </source>
</evidence>
<dbReference type="Proteomes" id="UP000694240">
    <property type="component" value="Chromosome 7"/>
</dbReference>
<organism evidence="3 4">
    <name type="scientific">Arabidopsis thaliana x Arabidopsis arenosa</name>
    <dbReference type="NCBI Taxonomy" id="1240361"/>
    <lineage>
        <taxon>Eukaryota</taxon>
        <taxon>Viridiplantae</taxon>
        <taxon>Streptophyta</taxon>
        <taxon>Embryophyta</taxon>
        <taxon>Tracheophyta</taxon>
        <taxon>Spermatophyta</taxon>
        <taxon>Magnoliopsida</taxon>
        <taxon>eudicotyledons</taxon>
        <taxon>Gunneridae</taxon>
        <taxon>Pentapetalae</taxon>
        <taxon>rosids</taxon>
        <taxon>malvids</taxon>
        <taxon>Brassicales</taxon>
        <taxon>Brassicaceae</taxon>
        <taxon>Camelineae</taxon>
        <taxon>Arabidopsis</taxon>
    </lineage>
</organism>
<dbReference type="InterPro" id="IPR033897">
    <property type="entry name" value="SRF-like_MADS-box"/>
</dbReference>
<dbReference type="PROSITE" id="PS50066">
    <property type="entry name" value="MADS_BOX_2"/>
    <property type="match status" value="1"/>
</dbReference>
<dbReference type="InterPro" id="IPR002100">
    <property type="entry name" value="TF_MADSbox"/>
</dbReference>
<proteinExistence type="predicted"/>
<evidence type="ECO:0000259" key="2">
    <source>
        <dbReference type="PROSITE" id="PS50066"/>
    </source>
</evidence>
<dbReference type="GO" id="GO:0046983">
    <property type="term" value="F:protein dimerization activity"/>
    <property type="evidence" value="ECO:0007669"/>
    <property type="project" value="InterPro"/>
</dbReference>
<dbReference type="SMART" id="SM00432">
    <property type="entry name" value="MADS"/>
    <property type="match status" value="1"/>
</dbReference>
<keyword evidence="4" id="KW-1185">Reference proteome</keyword>
<evidence type="ECO:0000256" key="1">
    <source>
        <dbReference type="SAM" id="Coils"/>
    </source>
</evidence>
<name>A0A8T2BIL2_9BRAS</name>
<dbReference type="GO" id="GO:0000978">
    <property type="term" value="F:RNA polymerase II cis-regulatory region sequence-specific DNA binding"/>
    <property type="evidence" value="ECO:0007669"/>
    <property type="project" value="TreeGrafter"/>
</dbReference>
<dbReference type="CDD" id="cd00266">
    <property type="entry name" value="MADS_SRF_like"/>
    <property type="match status" value="1"/>
</dbReference>
<comment type="caution">
    <text evidence="3">The sequence shown here is derived from an EMBL/GenBank/DDBJ whole genome shotgun (WGS) entry which is preliminary data.</text>
</comment>
<dbReference type="PANTHER" id="PTHR11945">
    <property type="entry name" value="MADS BOX PROTEIN"/>
    <property type="match status" value="1"/>
</dbReference>